<dbReference type="PANTHER" id="PTHR13385:SF0">
    <property type="entry name" value="UBIQUITIN-LIKE PROTEIN ATG12"/>
    <property type="match status" value="1"/>
</dbReference>
<accession>A0A1D9Q0X9</accession>
<sequence>MTNSNTPSPIPSRTPTPTSSAPQTASSRIPDLPPSSPTLPLTMTSSLLLTNLPHDSSSALEHAFSFPTAKITVRFQPIGSAPILQRPVSKISSSQRFETVVAYLRRVLKLDRKGGEGDSVFLYVNSCFAPALDEVVGNLHRCFKDSKDQLIVTYSMTPAFG</sequence>
<evidence type="ECO:0000313" key="13">
    <source>
        <dbReference type="Proteomes" id="UP000177798"/>
    </source>
</evidence>
<dbReference type="OrthoDB" id="10003551at2759"/>
<dbReference type="GO" id="GO:0034045">
    <property type="term" value="C:phagophore assembly site membrane"/>
    <property type="evidence" value="ECO:0007669"/>
    <property type="project" value="UniProtKB-SubCell"/>
</dbReference>
<evidence type="ECO:0000256" key="6">
    <source>
        <dbReference type="ARBA" id="ARBA00022786"/>
    </source>
</evidence>
<evidence type="ECO:0000256" key="4">
    <source>
        <dbReference type="ARBA" id="ARBA00022448"/>
    </source>
</evidence>
<dbReference type="CDD" id="cd01612">
    <property type="entry name" value="Ubl_ATG12"/>
    <property type="match status" value="1"/>
</dbReference>
<dbReference type="GO" id="GO:0015031">
    <property type="term" value="P:protein transport"/>
    <property type="evidence" value="ECO:0007669"/>
    <property type="project" value="UniProtKB-KW"/>
</dbReference>
<comment type="similarity">
    <text evidence="2 10">Belongs to the ATG12 family.</text>
</comment>
<dbReference type="InterPro" id="IPR029071">
    <property type="entry name" value="Ubiquitin-like_domsf"/>
</dbReference>
<keyword evidence="8 10" id="KW-0072">Autophagy</keyword>
<dbReference type="SUPFAM" id="SSF54236">
    <property type="entry name" value="Ubiquitin-like"/>
    <property type="match status" value="1"/>
</dbReference>
<evidence type="ECO:0000256" key="5">
    <source>
        <dbReference type="ARBA" id="ARBA00022499"/>
    </source>
</evidence>
<keyword evidence="9 10" id="KW-0472">Membrane</keyword>
<keyword evidence="5 10" id="KW-1017">Isopeptide bond</keyword>
<comment type="subcellular location">
    <subcellularLocation>
        <location evidence="1 10">Preautophagosomal structure membrane</location>
        <topology evidence="1 10">Peripheral membrane protein</topology>
    </subcellularLocation>
</comment>
<evidence type="ECO:0000313" key="12">
    <source>
        <dbReference type="EMBL" id="APA08566.1"/>
    </source>
</evidence>
<evidence type="ECO:0000256" key="7">
    <source>
        <dbReference type="ARBA" id="ARBA00022927"/>
    </source>
</evidence>
<dbReference type="PANTHER" id="PTHR13385">
    <property type="entry name" value="AUTOPHAGY PROTEIN 12"/>
    <property type="match status" value="1"/>
</dbReference>
<dbReference type="GO" id="GO:0000045">
    <property type="term" value="P:autophagosome assembly"/>
    <property type="evidence" value="ECO:0007669"/>
    <property type="project" value="InterPro"/>
</dbReference>
<dbReference type="AlphaFoldDB" id="A0A1D9Q0X9"/>
<dbReference type="EMBL" id="CP017817">
    <property type="protein sequence ID" value="APA08566.1"/>
    <property type="molecule type" value="Genomic_DNA"/>
</dbReference>
<comment type="subunit">
    <text evidence="10">Forms a conjugate with ATG5.</text>
</comment>
<dbReference type="Proteomes" id="UP000177798">
    <property type="component" value="Chromosome 4"/>
</dbReference>
<dbReference type="VEuPathDB" id="FungiDB:sscle_04g033360"/>
<gene>
    <name evidence="12" type="ORF">sscle_04g033360</name>
</gene>
<evidence type="ECO:0000256" key="11">
    <source>
        <dbReference type="SAM" id="MobiDB-lite"/>
    </source>
</evidence>
<feature type="compositionally biased region" description="Low complexity" evidence="11">
    <location>
        <begin position="15"/>
        <end position="28"/>
    </location>
</feature>
<keyword evidence="4 10" id="KW-0813">Transport</keyword>
<keyword evidence="7 10" id="KW-0653">Protein transport</keyword>
<proteinExistence type="inferred from homology"/>
<evidence type="ECO:0000256" key="1">
    <source>
        <dbReference type="ARBA" id="ARBA00004623"/>
    </source>
</evidence>
<evidence type="ECO:0000256" key="8">
    <source>
        <dbReference type="ARBA" id="ARBA00023006"/>
    </source>
</evidence>
<feature type="region of interest" description="Disordered" evidence="11">
    <location>
        <begin position="1"/>
        <end position="37"/>
    </location>
</feature>
<dbReference type="FunFam" id="3.10.20.90:FF:000148">
    <property type="entry name" value="Ubiquitin-like protein ATG12"/>
    <property type="match status" value="1"/>
</dbReference>
<reference evidence="13" key="1">
    <citation type="journal article" date="2017" name="Genome Biol. Evol.">
        <title>The complete genome sequence of the phytopathogenic fungus Sclerotinia sclerotiorum reveals insights into the genome architecture of broad host range pathogens.</title>
        <authorList>
            <person name="Derbyshire M."/>
            <person name="Denton-Giles M."/>
            <person name="Hegedus D."/>
            <person name="Seifbarghy S."/>
            <person name="Rollins J."/>
            <person name="van Kan J."/>
            <person name="Seidl M.F."/>
            <person name="Faino L."/>
            <person name="Mbengue M."/>
            <person name="Navaud O."/>
            <person name="Raffaele S."/>
            <person name="Hammond-Kosack K."/>
            <person name="Heard S."/>
            <person name="Oliver R."/>
        </authorList>
    </citation>
    <scope>NUCLEOTIDE SEQUENCE [LARGE SCALE GENOMIC DNA]</scope>
    <source>
        <strain evidence="13">ATCC 18683 / 1980 / Ss-1</strain>
    </source>
</reference>
<keyword evidence="6 10" id="KW-0833">Ubl conjugation pathway</keyword>
<name>A0A1D9Q0X9_SCLS1</name>
<organism evidence="12 13">
    <name type="scientific">Sclerotinia sclerotiorum (strain ATCC 18683 / 1980 / Ss-1)</name>
    <name type="common">White mold</name>
    <name type="synonym">Whetzelinia sclerotiorum</name>
    <dbReference type="NCBI Taxonomy" id="665079"/>
    <lineage>
        <taxon>Eukaryota</taxon>
        <taxon>Fungi</taxon>
        <taxon>Dikarya</taxon>
        <taxon>Ascomycota</taxon>
        <taxon>Pezizomycotina</taxon>
        <taxon>Leotiomycetes</taxon>
        <taxon>Helotiales</taxon>
        <taxon>Sclerotiniaceae</taxon>
        <taxon>Sclerotinia</taxon>
    </lineage>
</organism>
<evidence type="ECO:0000256" key="9">
    <source>
        <dbReference type="ARBA" id="ARBA00023136"/>
    </source>
</evidence>
<evidence type="ECO:0000256" key="10">
    <source>
        <dbReference type="RuleBase" id="RU361201"/>
    </source>
</evidence>
<dbReference type="Pfam" id="PF04110">
    <property type="entry name" value="APG12"/>
    <property type="match status" value="1"/>
</dbReference>
<dbReference type="Gene3D" id="3.10.20.90">
    <property type="entry name" value="Phosphatidylinositol 3-kinase Catalytic Subunit, Chain A, domain 1"/>
    <property type="match status" value="1"/>
</dbReference>
<comment type="function">
    <text evidence="10">Ubiquitin-like protein involved in cytoplasm to vacuole transport (Cvt), autophagy vesicles formation, mitophagy, and nucleophagy.</text>
</comment>
<evidence type="ECO:0000256" key="3">
    <source>
        <dbReference type="ARBA" id="ARBA00015875"/>
    </source>
</evidence>
<protein>
    <recommendedName>
        <fullName evidence="3 10">Ubiquitin-like protein ATG12</fullName>
    </recommendedName>
</protein>
<evidence type="ECO:0000256" key="2">
    <source>
        <dbReference type="ARBA" id="ARBA00007778"/>
    </source>
</evidence>
<dbReference type="InterPro" id="IPR007242">
    <property type="entry name" value="Atg12"/>
</dbReference>